<feature type="transmembrane region" description="Helical" evidence="1">
    <location>
        <begin position="243"/>
        <end position="268"/>
    </location>
</feature>
<dbReference type="STRING" id="1203610.HMPREF1536_00930"/>
<dbReference type="HOGENOM" id="CLU_959247_0_0_10"/>
<feature type="transmembrane region" description="Helical" evidence="1">
    <location>
        <begin position="84"/>
        <end position="104"/>
    </location>
</feature>
<dbReference type="Pfam" id="PF24838">
    <property type="entry name" value="8xMP"/>
    <property type="match status" value="1"/>
</dbReference>
<keyword evidence="1" id="KW-1133">Transmembrane helix</keyword>
<dbReference type="Proteomes" id="UP000033035">
    <property type="component" value="Unassembled WGS sequence"/>
</dbReference>
<keyword evidence="3" id="KW-1185">Reference proteome</keyword>
<organism evidence="2 3">
    <name type="scientific">Parabacteroides gordonii MS-1 = DSM 23371</name>
    <dbReference type="NCBI Taxonomy" id="1203610"/>
    <lineage>
        <taxon>Bacteria</taxon>
        <taxon>Pseudomonadati</taxon>
        <taxon>Bacteroidota</taxon>
        <taxon>Bacteroidia</taxon>
        <taxon>Bacteroidales</taxon>
        <taxon>Tannerellaceae</taxon>
        <taxon>Parabacteroides</taxon>
    </lineage>
</organism>
<sequence length="290" mass="33470">MDILSKHLIALLERMYNQEGQNEESQLVRDQFKAMENRFHTWMNYYSLFNGALLVAYCTLIVSTGKVIQQQYNIQTIYKLECGYWGLLAVIAFLGVVASFCWFLSMKGHNCWLNNWRRKLQRRYPDIMKDISGDDSFTSQLVTSMRGKRVLPGFYSTFEITKVFIGTVITIWVMVFIHALSKYVGCNLSIIRIGAISFFIVLILYLLRHFLYICLGSNLNGFSINGQAVENEEGIRCEILRNFLCASGCHIIKVALLFLCIIVFFLFLSQDYCIRCFLNKIGNALICCCQ</sequence>
<keyword evidence="1" id="KW-0472">Membrane</keyword>
<evidence type="ECO:0000313" key="3">
    <source>
        <dbReference type="Proteomes" id="UP000033035"/>
    </source>
</evidence>
<comment type="caution">
    <text evidence="2">The sequence shown here is derived from an EMBL/GenBank/DDBJ whole genome shotgun (WGS) entry which is preliminary data.</text>
</comment>
<proteinExistence type="predicted"/>
<feature type="transmembrane region" description="Helical" evidence="1">
    <location>
        <begin position="189"/>
        <end position="207"/>
    </location>
</feature>
<feature type="transmembrane region" description="Helical" evidence="1">
    <location>
        <begin position="154"/>
        <end position="177"/>
    </location>
</feature>
<keyword evidence="1" id="KW-0812">Transmembrane</keyword>
<gene>
    <name evidence="2" type="ORF">HMPREF1536_00930</name>
</gene>
<name>A0A0F5JPN4_9BACT</name>
<protein>
    <submittedName>
        <fullName evidence="2">Uncharacterized protein</fullName>
    </submittedName>
</protein>
<evidence type="ECO:0000256" key="1">
    <source>
        <dbReference type="SAM" id="Phobius"/>
    </source>
</evidence>
<dbReference type="PATRIC" id="fig|1203610.3.peg.954"/>
<dbReference type="InterPro" id="IPR056918">
    <property type="entry name" value="8xMP"/>
</dbReference>
<feature type="transmembrane region" description="Helical" evidence="1">
    <location>
        <begin position="45"/>
        <end position="64"/>
    </location>
</feature>
<evidence type="ECO:0000313" key="2">
    <source>
        <dbReference type="EMBL" id="KKB59382.1"/>
    </source>
</evidence>
<dbReference type="AlphaFoldDB" id="A0A0F5JPN4"/>
<dbReference type="EMBL" id="AQHW01000005">
    <property type="protein sequence ID" value="KKB59382.1"/>
    <property type="molecule type" value="Genomic_DNA"/>
</dbReference>
<accession>A0A0F5JPN4</accession>
<reference evidence="2 3" key="1">
    <citation type="submission" date="2013-04" db="EMBL/GenBank/DDBJ databases">
        <title>The Genome Sequence of Parabacteroides gordonii DSM 23371.</title>
        <authorList>
            <consortium name="The Broad Institute Genomics Platform"/>
            <person name="Earl A."/>
            <person name="Ward D."/>
            <person name="Feldgarden M."/>
            <person name="Gevers D."/>
            <person name="Martens E."/>
            <person name="Sakamoto M."/>
            <person name="Benno Y."/>
            <person name="Suzuki N."/>
            <person name="Matsunaga N."/>
            <person name="Koshihara K."/>
            <person name="Seki M."/>
            <person name="Komiya H."/>
            <person name="Walker B."/>
            <person name="Young S."/>
            <person name="Zeng Q."/>
            <person name="Gargeya S."/>
            <person name="Fitzgerald M."/>
            <person name="Haas B."/>
            <person name="Abouelleil A."/>
            <person name="Allen A.W."/>
            <person name="Alvarado L."/>
            <person name="Arachchi H.M."/>
            <person name="Berlin A.M."/>
            <person name="Chapman S.B."/>
            <person name="Gainer-Dewar J."/>
            <person name="Goldberg J."/>
            <person name="Griggs A."/>
            <person name="Gujja S."/>
            <person name="Hansen M."/>
            <person name="Howarth C."/>
            <person name="Imamovic A."/>
            <person name="Ireland A."/>
            <person name="Larimer J."/>
            <person name="McCowan C."/>
            <person name="Murphy C."/>
            <person name="Pearson M."/>
            <person name="Poon T.W."/>
            <person name="Priest M."/>
            <person name="Roberts A."/>
            <person name="Saif S."/>
            <person name="Shea T."/>
            <person name="Sisk P."/>
            <person name="Sykes S."/>
            <person name="Wortman J."/>
            <person name="Nusbaum C."/>
            <person name="Birren B."/>
        </authorList>
    </citation>
    <scope>NUCLEOTIDE SEQUENCE [LARGE SCALE GENOMIC DNA]</scope>
    <source>
        <strain evidence="2 3">MS-1</strain>
    </source>
</reference>
<dbReference type="RefSeq" id="WP_028726893.1">
    <property type="nucleotide sequence ID" value="NZ_AUAE01000011.1"/>
</dbReference>